<keyword evidence="2" id="KW-1185">Reference proteome</keyword>
<dbReference type="STRING" id="709986.Deima_0943"/>
<dbReference type="AlphaFoldDB" id="E8U6A7"/>
<proteinExistence type="predicted"/>
<name>E8U6A7_DEIML</name>
<accession>E8U6A7</accession>
<evidence type="ECO:0000313" key="2">
    <source>
        <dbReference type="Proteomes" id="UP000008635"/>
    </source>
</evidence>
<gene>
    <name evidence="1" type="ordered locus">Deima_0943</name>
</gene>
<reference evidence="1 2" key="1">
    <citation type="journal article" date="2011" name="Stand. Genomic Sci.">
        <title>Complete genome sequence of Deinococcus maricopensis type strain (LB-34).</title>
        <authorList>
            <person name="Pukall R."/>
            <person name="Zeytun A."/>
            <person name="Lucas S."/>
            <person name="Lapidus A."/>
            <person name="Hammon N."/>
            <person name="Deshpande S."/>
            <person name="Nolan M."/>
            <person name="Cheng J.F."/>
            <person name="Pitluck S."/>
            <person name="Liolios K."/>
            <person name="Pagani I."/>
            <person name="Mikhailova N."/>
            <person name="Ivanova N."/>
            <person name="Mavromatis K."/>
            <person name="Pati A."/>
            <person name="Tapia R."/>
            <person name="Han C."/>
            <person name="Goodwin L."/>
            <person name="Chen A."/>
            <person name="Palaniappan K."/>
            <person name="Land M."/>
            <person name="Hauser L."/>
            <person name="Chang Y.J."/>
            <person name="Jeffries C.D."/>
            <person name="Brambilla E.M."/>
            <person name="Rohde M."/>
            <person name="Goker M."/>
            <person name="Detter J.C."/>
            <person name="Woyke T."/>
            <person name="Bristow J."/>
            <person name="Eisen J.A."/>
            <person name="Markowitz V."/>
            <person name="Hugenholtz P."/>
            <person name="Kyrpides N.C."/>
            <person name="Klenk H.P."/>
        </authorList>
    </citation>
    <scope>NUCLEOTIDE SEQUENCE [LARGE SCALE GENOMIC DNA]</scope>
    <source>
        <strain evidence="2">DSM 21211 / LMG 22137 / NRRL B-23946 / LB-34</strain>
    </source>
</reference>
<dbReference type="HOGENOM" id="CLU_3060803_0_0_0"/>
<dbReference type="EMBL" id="CP002454">
    <property type="protein sequence ID" value="ADV66596.1"/>
    <property type="molecule type" value="Genomic_DNA"/>
</dbReference>
<reference evidence="2" key="2">
    <citation type="submission" date="2011-01" db="EMBL/GenBank/DDBJ databases">
        <title>The complete genome of Deinococcus maricopensis DSM 21211.</title>
        <authorList>
            <consortium name="US DOE Joint Genome Institute (JGI-PGF)"/>
            <person name="Lucas S."/>
            <person name="Copeland A."/>
            <person name="Lapidus A."/>
            <person name="Goodwin L."/>
            <person name="Pitluck S."/>
            <person name="Kyrpides N."/>
            <person name="Mavromatis K."/>
            <person name="Pagani I."/>
            <person name="Ivanova N."/>
            <person name="Ovchinnikova G."/>
            <person name="Zeytun A."/>
            <person name="Detter J.C."/>
            <person name="Han C."/>
            <person name="Land M."/>
            <person name="Hauser L."/>
            <person name="Markowitz V."/>
            <person name="Cheng J.-F."/>
            <person name="Hugenholtz P."/>
            <person name="Woyke T."/>
            <person name="Wu D."/>
            <person name="Pukall R."/>
            <person name="Gehrich-Schroeter G."/>
            <person name="Brambilla E."/>
            <person name="Klenk H.-P."/>
            <person name="Eisen J.A."/>
        </authorList>
    </citation>
    <scope>NUCLEOTIDE SEQUENCE [LARGE SCALE GENOMIC DNA]</scope>
    <source>
        <strain evidence="2">DSM 21211 / LMG 22137 / NRRL B-23946 / LB-34</strain>
    </source>
</reference>
<organism evidence="1 2">
    <name type="scientific">Deinococcus maricopensis (strain DSM 21211 / LMG 22137 / NRRL B-23946 / LB-34)</name>
    <dbReference type="NCBI Taxonomy" id="709986"/>
    <lineage>
        <taxon>Bacteria</taxon>
        <taxon>Thermotogati</taxon>
        <taxon>Deinococcota</taxon>
        <taxon>Deinococci</taxon>
        <taxon>Deinococcales</taxon>
        <taxon>Deinococcaceae</taxon>
        <taxon>Deinococcus</taxon>
    </lineage>
</organism>
<dbReference type="RefSeq" id="WP_013556101.1">
    <property type="nucleotide sequence ID" value="NC_014958.1"/>
</dbReference>
<dbReference type="Proteomes" id="UP000008635">
    <property type="component" value="Chromosome"/>
</dbReference>
<dbReference type="KEGG" id="dmr:Deima_0943"/>
<sequence precursor="true">MSRRWTPVFTVGLLAVMAGRPVIGAPHTLDVLGSGAFASVAFVTANATPWPAA</sequence>
<evidence type="ECO:0000313" key="1">
    <source>
        <dbReference type="EMBL" id="ADV66596.1"/>
    </source>
</evidence>
<protein>
    <submittedName>
        <fullName evidence="1">Uncharacterized protein</fullName>
    </submittedName>
</protein>